<dbReference type="RefSeq" id="WP_327792131.1">
    <property type="nucleotide sequence ID" value="NZ_JADQAZ010000001.1"/>
</dbReference>
<dbReference type="Proteomes" id="UP001315686">
    <property type="component" value="Unassembled WGS sequence"/>
</dbReference>
<gene>
    <name evidence="1" type="ORF">IV417_00810</name>
</gene>
<protein>
    <submittedName>
        <fullName evidence="1">Uncharacterized protein</fullName>
    </submittedName>
</protein>
<comment type="caution">
    <text evidence="1">The sequence shown here is derived from an EMBL/GenBank/DDBJ whole genome shotgun (WGS) entry which is preliminary data.</text>
</comment>
<organism evidence="1 2">
    <name type="scientific">Harenicola maris</name>
    <dbReference type="NCBI Taxonomy" id="2841044"/>
    <lineage>
        <taxon>Bacteria</taxon>
        <taxon>Pseudomonadati</taxon>
        <taxon>Pseudomonadota</taxon>
        <taxon>Alphaproteobacteria</taxon>
        <taxon>Rhodobacterales</taxon>
        <taxon>Paracoccaceae</taxon>
        <taxon>Harenicola</taxon>
    </lineage>
</organism>
<evidence type="ECO:0000313" key="1">
    <source>
        <dbReference type="EMBL" id="MBT0955911.1"/>
    </source>
</evidence>
<proteinExistence type="predicted"/>
<reference evidence="1 2" key="1">
    <citation type="journal article" date="2021" name="Arch. Microbiol.">
        <title>Harenicola maris gen. nov., sp. nov. isolated from the Sea of Japan shallow sediments.</title>
        <authorList>
            <person name="Romanenko L.A."/>
            <person name="Kurilenko V.V."/>
            <person name="Chernysheva N.Y."/>
            <person name="Tekutyeva L.A."/>
            <person name="Velansky P.V."/>
            <person name="Svetashev V.I."/>
            <person name="Isaeva M.P."/>
        </authorList>
    </citation>
    <scope>NUCLEOTIDE SEQUENCE [LARGE SCALE GENOMIC DNA]</scope>
    <source>
        <strain evidence="1 2">KMM 3653</strain>
    </source>
</reference>
<keyword evidence="2" id="KW-1185">Reference proteome</keyword>
<dbReference type="AlphaFoldDB" id="A0AAP2CP64"/>
<name>A0AAP2CP64_9RHOB</name>
<accession>A0AAP2CP64</accession>
<evidence type="ECO:0000313" key="2">
    <source>
        <dbReference type="Proteomes" id="UP001315686"/>
    </source>
</evidence>
<dbReference type="EMBL" id="JADQAZ010000001">
    <property type="protein sequence ID" value="MBT0955911.1"/>
    <property type="molecule type" value="Genomic_DNA"/>
</dbReference>
<sequence>MSNTFSIGISGKGVHHGMFITEASRRWKSATLYDDGAAATAFRKAEVDLGAKGYLDKAGTDHAKRIAKNLAAPRKRDVTVVFKTTGGKPSVEVTGAGFRRFEMKLDDKTSIEKIKQEVGKILDAVEAVRLGAAAKGIMA</sequence>